<reference evidence="3" key="2">
    <citation type="submission" date="2025-08" db="UniProtKB">
        <authorList>
            <consortium name="Ensembl"/>
        </authorList>
    </citation>
    <scope>IDENTIFICATION</scope>
</reference>
<evidence type="ECO:0000313" key="3">
    <source>
        <dbReference type="Ensembl" id="ENSEEEP00000057405.1"/>
    </source>
</evidence>
<evidence type="ECO:0000313" key="4">
    <source>
        <dbReference type="Proteomes" id="UP000314983"/>
    </source>
</evidence>
<reference evidence="3 4" key="1">
    <citation type="submission" date="2020-05" db="EMBL/GenBank/DDBJ databases">
        <title>Electrophorus electricus (electric eel) genome, fEleEle1, primary haplotype.</title>
        <authorList>
            <person name="Myers G."/>
            <person name="Meyer A."/>
            <person name="Fedrigo O."/>
            <person name="Formenti G."/>
            <person name="Rhie A."/>
            <person name="Tracey A."/>
            <person name="Sims Y."/>
            <person name="Jarvis E.D."/>
        </authorList>
    </citation>
    <scope>NUCLEOTIDE SEQUENCE [LARGE SCALE GENOMIC DNA]</scope>
</reference>
<dbReference type="InterPro" id="IPR036179">
    <property type="entry name" value="Ig-like_dom_sf"/>
</dbReference>
<evidence type="ECO:0000259" key="2">
    <source>
        <dbReference type="PROSITE" id="PS50835"/>
    </source>
</evidence>
<evidence type="ECO:0000256" key="1">
    <source>
        <dbReference type="ARBA" id="ARBA00023319"/>
    </source>
</evidence>
<dbReference type="GO" id="GO:0003007">
    <property type="term" value="P:heart morphogenesis"/>
    <property type="evidence" value="ECO:0007669"/>
    <property type="project" value="UniProtKB-ARBA"/>
</dbReference>
<dbReference type="GeneTree" id="ENSGT00940000177273"/>
<organism evidence="3 4">
    <name type="scientific">Electrophorus electricus</name>
    <name type="common">Electric eel</name>
    <name type="synonym">Gymnotus electricus</name>
    <dbReference type="NCBI Taxonomy" id="8005"/>
    <lineage>
        <taxon>Eukaryota</taxon>
        <taxon>Metazoa</taxon>
        <taxon>Chordata</taxon>
        <taxon>Craniata</taxon>
        <taxon>Vertebrata</taxon>
        <taxon>Euteleostomi</taxon>
        <taxon>Actinopterygii</taxon>
        <taxon>Neopterygii</taxon>
        <taxon>Teleostei</taxon>
        <taxon>Ostariophysi</taxon>
        <taxon>Gymnotiformes</taxon>
        <taxon>Gymnotoidei</taxon>
        <taxon>Gymnotidae</taxon>
        <taxon>Electrophorus</taxon>
    </lineage>
</organism>
<dbReference type="InterPro" id="IPR003598">
    <property type="entry name" value="Ig_sub2"/>
</dbReference>
<dbReference type="Gene3D" id="2.60.40.10">
    <property type="entry name" value="Immunoglobulins"/>
    <property type="match status" value="1"/>
</dbReference>
<dbReference type="Pfam" id="PF07679">
    <property type="entry name" value="I-set"/>
    <property type="match status" value="1"/>
</dbReference>
<dbReference type="AlphaFoldDB" id="A0AAY5EKA1"/>
<reference evidence="3" key="3">
    <citation type="submission" date="2025-09" db="UniProtKB">
        <authorList>
            <consortium name="Ensembl"/>
        </authorList>
    </citation>
    <scope>IDENTIFICATION</scope>
</reference>
<dbReference type="PROSITE" id="PS50835">
    <property type="entry name" value="IG_LIKE"/>
    <property type="match status" value="1"/>
</dbReference>
<dbReference type="InterPro" id="IPR007110">
    <property type="entry name" value="Ig-like_dom"/>
</dbReference>
<dbReference type="Ensembl" id="ENSEEET00000064769.1">
    <property type="protein sequence ID" value="ENSEEEP00000057405.1"/>
    <property type="gene ID" value="ENSEEEG00000028718.1"/>
</dbReference>
<dbReference type="FunFam" id="2.60.40.10:FF:000107">
    <property type="entry name" value="Myosin, light chain kinase a"/>
    <property type="match status" value="1"/>
</dbReference>
<dbReference type="SUPFAM" id="SSF48726">
    <property type="entry name" value="Immunoglobulin"/>
    <property type="match status" value="1"/>
</dbReference>
<sequence length="189" mass="20684">RGKQPEKYSGSIVNFMLCCVVLPITFKQELKNQEAVEGSNITLCCELSKAGASTVRWLKDGVDMKSGTRHNINYTEDGRCTLVISNVILKDSGIYTCEVSNKFGVVSYNGNVMVGQIKKPVSEVLQRPATEPVLEKEPVQASHTEGPTLMLVCCQAAGATHHKIQEKRKCLVSVDYDTAPEAETGYLSL</sequence>
<dbReference type="PANTHER" id="PTHR47633">
    <property type="entry name" value="IMMUNOGLOBULIN"/>
    <property type="match status" value="1"/>
</dbReference>
<protein>
    <recommendedName>
        <fullName evidence="2">Ig-like domain-containing protein</fullName>
    </recommendedName>
</protein>
<proteinExistence type="predicted"/>
<keyword evidence="4" id="KW-1185">Reference proteome</keyword>
<accession>A0AAY5EKA1</accession>
<keyword evidence="1" id="KW-0393">Immunoglobulin domain</keyword>
<dbReference type="InterPro" id="IPR003599">
    <property type="entry name" value="Ig_sub"/>
</dbReference>
<name>A0AAY5EKA1_ELEEL</name>
<dbReference type="Proteomes" id="UP000314983">
    <property type="component" value="Chromosome 23"/>
</dbReference>
<dbReference type="InterPro" id="IPR013783">
    <property type="entry name" value="Ig-like_fold"/>
</dbReference>
<feature type="domain" description="Ig-like" evidence="2">
    <location>
        <begin position="23"/>
        <end position="113"/>
    </location>
</feature>
<dbReference type="SMART" id="SM00409">
    <property type="entry name" value="IG"/>
    <property type="match status" value="1"/>
</dbReference>
<dbReference type="SMART" id="SM00408">
    <property type="entry name" value="IGc2"/>
    <property type="match status" value="1"/>
</dbReference>
<dbReference type="InterPro" id="IPR013098">
    <property type="entry name" value="Ig_I-set"/>
</dbReference>
<dbReference type="GO" id="GO:0055013">
    <property type="term" value="P:cardiac muscle cell development"/>
    <property type="evidence" value="ECO:0007669"/>
    <property type="project" value="UniProtKB-ARBA"/>
</dbReference>